<dbReference type="Pfam" id="PF12822">
    <property type="entry name" value="ECF_trnsprt"/>
    <property type="match status" value="1"/>
</dbReference>
<keyword evidence="7 8" id="KW-0472">Membrane</keyword>
<dbReference type="InterPro" id="IPR025720">
    <property type="entry name" value="RibU"/>
</dbReference>
<evidence type="ECO:0000256" key="2">
    <source>
        <dbReference type="ARBA" id="ARBA00005540"/>
    </source>
</evidence>
<evidence type="ECO:0000313" key="11">
    <source>
        <dbReference type="Proteomes" id="UP000192738"/>
    </source>
</evidence>
<dbReference type="PANTHER" id="PTHR38438:SF1">
    <property type="entry name" value="RIBOFLAVIN TRANSPORTER RIBU"/>
    <property type="match status" value="1"/>
</dbReference>
<dbReference type="GO" id="GO:0005886">
    <property type="term" value="C:plasma membrane"/>
    <property type="evidence" value="ECO:0007669"/>
    <property type="project" value="UniProtKB-SubCell"/>
</dbReference>
<evidence type="ECO:0000256" key="6">
    <source>
        <dbReference type="ARBA" id="ARBA00022989"/>
    </source>
</evidence>
<evidence type="ECO:0000256" key="3">
    <source>
        <dbReference type="ARBA" id="ARBA00022448"/>
    </source>
</evidence>
<sequence>MHTKLAYTIRIAILASVAAILMVLESPVLFMPGFLKLDFSEIPAIIGAFALGPLAGCLIVLLKNLIHVSSTQTAGIGEMANFLVGTFLVVPAAFVYKLRKNRTGAMAALVTGTLSMTLAAAVLNYWVLIPLYQVALKFPPEAIVNMGRAANPLIVDLKTFIVFAIIPFNLFKGIIVSTITMMVYKKVSSVLH</sequence>
<keyword evidence="11" id="KW-1185">Reference proteome</keyword>
<feature type="transmembrane region" description="Helical" evidence="9">
    <location>
        <begin position="42"/>
        <end position="62"/>
    </location>
</feature>
<name>A0A1W2EE22_9FIRM</name>
<evidence type="ECO:0000256" key="4">
    <source>
        <dbReference type="ARBA" id="ARBA00022475"/>
    </source>
</evidence>
<feature type="transmembrane region" description="Helical" evidence="9">
    <location>
        <begin position="6"/>
        <end position="30"/>
    </location>
</feature>
<keyword evidence="5 9" id="KW-0812">Transmembrane</keyword>
<accession>A0A1W2EE22</accession>
<evidence type="ECO:0000256" key="1">
    <source>
        <dbReference type="ARBA" id="ARBA00004651"/>
    </source>
</evidence>
<feature type="transmembrane region" description="Helical" evidence="9">
    <location>
        <begin position="74"/>
        <end position="96"/>
    </location>
</feature>
<evidence type="ECO:0000313" key="10">
    <source>
        <dbReference type="EMBL" id="SMD07971.1"/>
    </source>
</evidence>
<dbReference type="AlphaFoldDB" id="A0A1W2EE22"/>
<dbReference type="STRING" id="112901.SAMN04488500_12368"/>
<feature type="transmembrane region" description="Helical" evidence="9">
    <location>
        <begin position="108"/>
        <end position="129"/>
    </location>
</feature>
<dbReference type="PANTHER" id="PTHR38438">
    <property type="entry name" value="RIBOFLAVIN TRANSPORTER RIBU"/>
    <property type="match status" value="1"/>
</dbReference>
<keyword evidence="4 8" id="KW-1003">Cell membrane</keyword>
<dbReference type="Proteomes" id="UP000192738">
    <property type="component" value="Unassembled WGS sequence"/>
</dbReference>
<dbReference type="Gene3D" id="1.10.1760.20">
    <property type="match status" value="1"/>
</dbReference>
<gene>
    <name evidence="10" type="ORF">SAMN04488500_12368</name>
</gene>
<organism evidence="10 11">
    <name type="scientific">Sporomusa malonica</name>
    <dbReference type="NCBI Taxonomy" id="112901"/>
    <lineage>
        <taxon>Bacteria</taxon>
        <taxon>Bacillati</taxon>
        <taxon>Bacillota</taxon>
        <taxon>Negativicutes</taxon>
        <taxon>Selenomonadales</taxon>
        <taxon>Sporomusaceae</taxon>
        <taxon>Sporomusa</taxon>
    </lineage>
</organism>
<evidence type="ECO:0000256" key="8">
    <source>
        <dbReference type="PIRNR" id="PIRNR037778"/>
    </source>
</evidence>
<dbReference type="EMBL" id="FWXI01000023">
    <property type="protein sequence ID" value="SMD07971.1"/>
    <property type="molecule type" value="Genomic_DNA"/>
</dbReference>
<protein>
    <recommendedName>
        <fullName evidence="8">Riboflavin transporter</fullName>
    </recommendedName>
</protein>
<evidence type="ECO:0000256" key="9">
    <source>
        <dbReference type="SAM" id="Phobius"/>
    </source>
</evidence>
<comment type="similarity">
    <text evidence="2 8">Belongs to the prokaryotic riboflavin transporter (P-RFT) (TC 2.A.87) family.</text>
</comment>
<evidence type="ECO:0000256" key="5">
    <source>
        <dbReference type="ARBA" id="ARBA00022692"/>
    </source>
</evidence>
<comment type="subcellular location">
    <subcellularLocation>
        <location evidence="1">Cell membrane</location>
        <topology evidence="1">Multi-pass membrane protein</topology>
    </subcellularLocation>
</comment>
<dbReference type="GO" id="GO:0032217">
    <property type="term" value="F:riboflavin transmembrane transporter activity"/>
    <property type="evidence" value="ECO:0007669"/>
    <property type="project" value="UniProtKB-UniRule"/>
</dbReference>
<dbReference type="InterPro" id="IPR024529">
    <property type="entry name" value="ECF_trnsprt_substrate-spec"/>
</dbReference>
<dbReference type="PIRSF" id="PIRSF037778">
    <property type="entry name" value="UCP037778_transp_RibU"/>
    <property type="match status" value="1"/>
</dbReference>
<proteinExistence type="inferred from homology"/>
<comment type="function">
    <text evidence="8">Probably a riboflavin-binding protein that interacts with the energy-coupling factor (ECF) ABC-transporter complex.</text>
</comment>
<keyword evidence="6 9" id="KW-1133">Transmembrane helix</keyword>
<feature type="transmembrane region" description="Helical" evidence="9">
    <location>
        <begin position="160"/>
        <end position="184"/>
    </location>
</feature>
<reference evidence="10 11" key="1">
    <citation type="submission" date="2017-04" db="EMBL/GenBank/DDBJ databases">
        <authorList>
            <person name="Afonso C.L."/>
            <person name="Miller P.J."/>
            <person name="Scott M.A."/>
            <person name="Spackman E."/>
            <person name="Goraichik I."/>
            <person name="Dimitrov K.M."/>
            <person name="Suarez D.L."/>
            <person name="Swayne D.E."/>
        </authorList>
    </citation>
    <scope>NUCLEOTIDE SEQUENCE [LARGE SCALE GENOMIC DNA]</scope>
    <source>
        <strain evidence="10 11">DSM 5090</strain>
    </source>
</reference>
<evidence type="ECO:0000256" key="7">
    <source>
        <dbReference type="ARBA" id="ARBA00023136"/>
    </source>
</evidence>
<keyword evidence="3 8" id="KW-0813">Transport</keyword>
<dbReference type="RefSeq" id="WP_245824079.1">
    <property type="nucleotide sequence ID" value="NZ_CP155572.1"/>
</dbReference>